<gene>
    <name evidence="5" type="ORF">HD594_000945</name>
</gene>
<dbReference type="EC" id="4.1.2.52" evidence="5"/>
<accession>A0A7X0KTZ7</accession>
<dbReference type="PANTHER" id="PTHR30502">
    <property type="entry name" value="2-KETO-3-DEOXY-L-RHAMNONATE ALDOLASE"/>
    <property type="match status" value="1"/>
</dbReference>
<evidence type="ECO:0000313" key="6">
    <source>
        <dbReference type="Proteomes" id="UP000537775"/>
    </source>
</evidence>
<evidence type="ECO:0000313" key="5">
    <source>
        <dbReference type="EMBL" id="MBB6390632.1"/>
    </source>
</evidence>
<evidence type="ECO:0000259" key="4">
    <source>
        <dbReference type="Pfam" id="PF03328"/>
    </source>
</evidence>
<dbReference type="GO" id="GO:0005737">
    <property type="term" value="C:cytoplasm"/>
    <property type="evidence" value="ECO:0007669"/>
    <property type="project" value="TreeGrafter"/>
</dbReference>
<dbReference type="InterPro" id="IPR015813">
    <property type="entry name" value="Pyrv/PenolPyrv_kinase-like_dom"/>
</dbReference>
<dbReference type="AlphaFoldDB" id="A0A7X0KTZ7"/>
<keyword evidence="2" id="KW-0479">Metal-binding</keyword>
<dbReference type="EMBL" id="JACHML010000001">
    <property type="protein sequence ID" value="MBB6390632.1"/>
    <property type="molecule type" value="Genomic_DNA"/>
</dbReference>
<dbReference type="RefSeq" id="WP_271171304.1">
    <property type="nucleotide sequence ID" value="NZ_BAAAJR010000003.1"/>
</dbReference>
<proteinExistence type="inferred from homology"/>
<dbReference type="Proteomes" id="UP000537775">
    <property type="component" value="Unassembled WGS sequence"/>
</dbReference>
<comment type="similarity">
    <text evidence="1">Belongs to the HpcH/HpaI aldolase family.</text>
</comment>
<evidence type="ECO:0000256" key="3">
    <source>
        <dbReference type="ARBA" id="ARBA00023239"/>
    </source>
</evidence>
<name>A0A7X0KTZ7_9MICO</name>
<dbReference type="InterPro" id="IPR005000">
    <property type="entry name" value="Aldolase/citrate-lyase_domain"/>
</dbReference>
<keyword evidence="6" id="KW-1185">Reference proteome</keyword>
<dbReference type="GO" id="GO:0046872">
    <property type="term" value="F:metal ion binding"/>
    <property type="evidence" value="ECO:0007669"/>
    <property type="project" value="UniProtKB-KW"/>
</dbReference>
<dbReference type="PANTHER" id="PTHR30502:SF0">
    <property type="entry name" value="PHOSPHOENOLPYRUVATE CARBOXYLASE FAMILY PROTEIN"/>
    <property type="match status" value="1"/>
</dbReference>
<organism evidence="5 6">
    <name type="scientific">Microbacterium thalassium</name>
    <dbReference type="NCBI Taxonomy" id="362649"/>
    <lineage>
        <taxon>Bacteria</taxon>
        <taxon>Bacillati</taxon>
        <taxon>Actinomycetota</taxon>
        <taxon>Actinomycetes</taxon>
        <taxon>Micrococcales</taxon>
        <taxon>Microbacteriaceae</taxon>
        <taxon>Microbacterium</taxon>
    </lineage>
</organism>
<protein>
    <submittedName>
        <fullName evidence="5">2-dehydro-3-deoxyglucarate aldolase/4-hydroxy-2-oxoheptanedioate aldolase</fullName>
        <ecNumber evidence="5">4.1.2.20</ecNumber>
        <ecNumber evidence="5">4.1.2.52</ecNumber>
    </submittedName>
</protein>
<dbReference type="InterPro" id="IPR050251">
    <property type="entry name" value="HpcH-HpaI_aldolase"/>
</dbReference>
<dbReference type="GO" id="GO:0008672">
    <property type="term" value="F:2-dehydro-3-deoxyglucarate aldolase activity"/>
    <property type="evidence" value="ECO:0007669"/>
    <property type="project" value="UniProtKB-EC"/>
</dbReference>
<comment type="caution">
    <text evidence="5">The sequence shown here is derived from an EMBL/GenBank/DDBJ whole genome shotgun (WGS) entry which is preliminary data.</text>
</comment>
<evidence type="ECO:0000256" key="2">
    <source>
        <dbReference type="ARBA" id="ARBA00022723"/>
    </source>
</evidence>
<dbReference type="EC" id="4.1.2.20" evidence="5"/>
<dbReference type="Gene3D" id="3.20.20.60">
    <property type="entry name" value="Phosphoenolpyruvate-binding domains"/>
    <property type="match status" value="1"/>
</dbReference>
<dbReference type="SUPFAM" id="SSF51621">
    <property type="entry name" value="Phosphoenolpyruvate/pyruvate domain"/>
    <property type="match status" value="1"/>
</dbReference>
<feature type="domain" description="HpcH/HpaI aldolase/citrate lyase" evidence="4">
    <location>
        <begin position="19"/>
        <end position="240"/>
    </location>
</feature>
<dbReference type="InterPro" id="IPR040442">
    <property type="entry name" value="Pyrv_kinase-like_dom_sf"/>
</dbReference>
<reference evidence="5 6" key="1">
    <citation type="submission" date="2020-08" db="EMBL/GenBank/DDBJ databases">
        <title>Sequencing the genomes of 1000 actinobacteria strains.</title>
        <authorList>
            <person name="Klenk H.-P."/>
        </authorList>
    </citation>
    <scope>NUCLEOTIDE SEQUENCE [LARGE SCALE GENOMIC DNA]</scope>
    <source>
        <strain evidence="5 6">DSM 12511</strain>
    </source>
</reference>
<keyword evidence="3 5" id="KW-0456">Lyase</keyword>
<sequence length="255" mass="27262">MRLKTRIQAQDPVVGTFVLASPRPAIARAAVRAGADFVLVDGEHTGFGWETIGTFVSAVRTAGGVPFVRVPAARREYIGMALDMGAVGLMVPMVGSADEAREIVSWAKYPPTGVRGAMFGLAGHDFDLVEPNSAMWKSNADTILMLQIETQEGLDNVEEIAAVEGVDILWIGHWDLSISMGIPTQFEHERFQAAVDRIVAAAAANGKAAGFLADDAEHAAELVARGFRVLAWGSDLALYRTALSTGLNEIRDALD</sequence>
<dbReference type="Pfam" id="PF03328">
    <property type="entry name" value="HpcH_HpaI"/>
    <property type="match status" value="1"/>
</dbReference>
<evidence type="ECO:0000256" key="1">
    <source>
        <dbReference type="ARBA" id="ARBA00005568"/>
    </source>
</evidence>